<keyword evidence="3" id="KW-1185">Reference proteome</keyword>
<evidence type="ECO:0000256" key="1">
    <source>
        <dbReference type="SAM" id="MobiDB-lite"/>
    </source>
</evidence>
<protein>
    <submittedName>
        <fullName evidence="2">Uncharacterized protein</fullName>
    </submittedName>
</protein>
<feature type="compositionally biased region" description="Polar residues" evidence="1">
    <location>
        <begin position="14"/>
        <end position="25"/>
    </location>
</feature>
<sequence length="126" mass="14419">MGSQTVHISLRQPGPTTAEVSSRIQLNELRRNKYESGPLPSFKTDPYPIALQNPAHPTTNQTHNVNQQIYHQIDQLRQFEDKHNESYNDTQSDSTSDKHRSRSVYQSRKGGIVEIKLLLSTFVESQ</sequence>
<gene>
    <name evidence="2" type="ORF">PSTG_07952</name>
</gene>
<name>A0A0L0VHK5_9BASI</name>
<dbReference type="STRING" id="1165861.A0A0L0VHK5"/>
<reference evidence="3" key="1">
    <citation type="submission" date="2014-03" db="EMBL/GenBank/DDBJ databases">
        <title>The Genome Sequence of Puccinia striiformis f. sp. tritici PST-78.</title>
        <authorList>
            <consortium name="The Broad Institute Genome Sequencing Platform"/>
            <person name="Cuomo C."/>
            <person name="Hulbert S."/>
            <person name="Chen X."/>
            <person name="Walker B."/>
            <person name="Young S.K."/>
            <person name="Zeng Q."/>
            <person name="Gargeya S."/>
            <person name="Fitzgerald M."/>
            <person name="Haas B."/>
            <person name="Abouelleil A."/>
            <person name="Alvarado L."/>
            <person name="Arachchi H.M."/>
            <person name="Berlin A.M."/>
            <person name="Chapman S.B."/>
            <person name="Goldberg J."/>
            <person name="Griggs A."/>
            <person name="Gujja S."/>
            <person name="Hansen M."/>
            <person name="Howarth C."/>
            <person name="Imamovic A."/>
            <person name="Larimer J."/>
            <person name="McCowan C."/>
            <person name="Montmayeur A."/>
            <person name="Murphy C."/>
            <person name="Neiman D."/>
            <person name="Pearson M."/>
            <person name="Priest M."/>
            <person name="Roberts A."/>
            <person name="Saif S."/>
            <person name="Shea T."/>
            <person name="Sisk P."/>
            <person name="Sykes S."/>
            <person name="Wortman J."/>
            <person name="Nusbaum C."/>
            <person name="Birren B."/>
        </authorList>
    </citation>
    <scope>NUCLEOTIDE SEQUENCE [LARGE SCALE GENOMIC DNA]</scope>
    <source>
        <strain evidence="3">race PST-78</strain>
    </source>
</reference>
<dbReference type="EMBL" id="AJIL01000053">
    <property type="protein sequence ID" value="KNE98765.1"/>
    <property type="molecule type" value="Genomic_DNA"/>
</dbReference>
<comment type="caution">
    <text evidence="2">The sequence shown here is derived from an EMBL/GenBank/DDBJ whole genome shotgun (WGS) entry which is preliminary data.</text>
</comment>
<proteinExistence type="predicted"/>
<feature type="compositionally biased region" description="Basic and acidic residues" evidence="1">
    <location>
        <begin position="77"/>
        <end position="86"/>
    </location>
</feature>
<dbReference type="AlphaFoldDB" id="A0A0L0VHK5"/>
<accession>A0A0L0VHK5</accession>
<feature type="region of interest" description="Disordered" evidence="1">
    <location>
        <begin position="77"/>
        <end position="106"/>
    </location>
</feature>
<evidence type="ECO:0000313" key="3">
    <source>
        <dbReference type="Proteomes" id="UP000054564"/>
    </source>
</evidence>
<feature type="region of interest" description="Disordered" evidence="1">
    <location>
        <begin position="1"/>
        <end position="63"/>
    </location>
</feature>
<dbReference type="Proteomes" id="UP000054564">
    <property type="component" value="Unassembled WGS sequence"/>
</dbReference>
<organism evidence="2 3">
    <name type="scientific">Puccinia striiformis f. sp. tritici PST-78</name>
    <dbReference type="NCBI Taxonomy" id="1165861"/>
    <lineage>
        <taxon>Eukaryota</taxon>
        <taxon>Fungi</taxon>
        <taxon>Dikarya</taxon>
        <taxon>Basidiomycota</taxon>
        <taxon>Pucciniomycotina</taxon>
        <taxon>Pucciniomycetes</taxon>
        <taxon>Pucciniales</taxon>
        <taxon>Pucciniaceae</taxon>
        <taxon>Puccinia</taxon>
    </lineage>
</organism>
<dbReference type="OrthoDB" id="284292at2759"/>
<evidence type="ECO:0000313" key="2">
    <source>
        <dbReference type="EMBL" id="KNE98765.1"/>
    </source>
</evidence>